<sequence>MEDRRPDKAFEILKTSSQAIQDDCQHFGNLVAAKLRKFSEDVITNLESDIMGLFVKANRGFYNLPSTCNYFLPEQMPATHQTSNSAPETSHLSSQCSSYATTPFEPP</sequence>
<name>A0AAV2MYQ3_9HYME</name>
<protein>
    <submittedName>
        <fullName evidence="2">Uncharacterized protein</fullName>
    </submittedName>
</protein>
<gene>
    <name evidence="2" type="ORF">LPLAT_LOCUS10567</name>
</gene>
<dbReference type="AlphaFoldDB" id="A0AAV2MYQ3"/>
<feature type="region of interest" description="Disordered" evidence="1">
    <location>
        <begin position="78"/>
        <end position="107"/>
    </location>
</feature>
<reference evidence="2" key="1">
    <citation type="submission" date="2024-04" db="EMBL/GenBank/DDBJ databases">
        <authorList>
            <consortium name="Molecular Ecology Group"/>
        </authorList>
    </citation>
    <scope>NUCLEOTIDE SEQUENCE</scope>
</reference>
<evidence type="ECO:0000313" key="2">
    <source>
        <dbReference type="EMBL" id="CAL1672668.1"/>
    </source>
</evidence>
<accession>A0AAV2MYQ3</accession>
<organism evidence="2 3">
    <name type="scientific">Lasius platythorax</name>
    <dbReference type="NCBI Taxonomy" id="488582"/>
    <lineage>
        <taxon>Eukaryota</taxon>
        <taxon>Metazoa</taxon>
        <taxon>Ecdysozoa</taxon>
        <taxon>Arthropoda</taxon>
        <taxon>Hexapoda</taxon>
        <taxon>Insecta</taxon>
        <taxon>Pterygota</taxon>
        <taxon>Neoptera</taxon>
        <taxon>Endopterygota</taxon>
        <taxon>Hymenoptera</taxon>
        <taxon>Apocrita</taxon>
        <taxon>Aculeata</taxon>
        <taxon>Formicoidea</taxon>
        <taxon>Formicidae</taxon>
        <taxon>Formicinae</taxon>
        <taxon>Lasius</taxon>
        <taxon>Lasius</taxon>
    </lineage>
</organism>
<dbReference type="EMBL" id="CAXIPU020000798">
    <property type="protein sequence ID" value="CAL1672668.1"/>
    <property type="molecule type" value="Genomic_DNA"/>
</dbReference>
<evidence type="ECO:0000313" key="3">
    <source>
        <dbReference type="Proteomes" id="UP001497644"/>
    </source>
</evidence>
<dbReference type="Proteomes" id="UP001497644">
    <property type="component" value="Unassembled WGS sequence"/>
</dbReference>
<feature type="compositionally biased region" description="Polar residues" evidence="1">
    <location>
        <begin position="78"/>
        <end position="101"/>
    </location>
</feature>
<evidence type="ECO:0000256" key="1">
    <source>
        <dbReference type="SAM" id="MobiDB-lite"/>
    </source>
</evidence>
<proteinExistence type="predicted"/>
<comment type="caution">
    <text evidence="2">The sequence shown here is derived from an EMBL/GenBank/DDBJ whole genome shotgun (WGS) entry which is preliminary data.</text>
</comment>
<keyword evidence="3" id="KW-1185">Reference proteome</keyword>